<dbReference type="CDD" id="cd02120">
    <property type="entry name" value="PA_subtilisin_like"/>
    <property type="match status" value="1"/>
</dbReference>
<dbReference type="InterPro" id="IPR015500">
    <property type="entry name" value="Peptidase_S8_subtilisin-rel"/>
</dbReference>
<dbReference type="Gene3D" id="2.60.40.2310">
    <property type="match status" value="1"/>
</dbReference>
<dbReference type="Gene3D" id="3.50.30.30">
    <property type="match status" value="1"/>
</dbReference>
<dbReference type="PROSITE" id="PS00136">
    <property type="entry name" value="SUBTILASE_ASP"/>
    <property type="match status" value="1"/>
</dbReference>
<keyword evidence="14" id="KW-1185">Reference proteome</keyword>
<evidence type="ECO:0000256" key="5">
    <source>
        <dbReference type="ARBA" id="ARBA00022801"/>
    </source>
</evidence>
<dbReference type="Pfam" id="PF00082">
    <property type="entry name" value="Peptidase_S8"/>
    <property type="match status" value="1"/>
</dbReference>
<dbReference type="Pfam" id="PF17766">
    <property type="entry name" value="fn3_6"/>
    <property type="match status" value="1"/>
</dbReference>
<dbReference type="InterPro" id="IPR036852">
    <property type="entry name" value="Peptidase_S8/S53_dom_sf"/>
</dbReference>
<comment type="similarity">
    <text evidence="2 9 10">Belongs to the peptidase S8 family.</text>
</comment>
<dbReference type="GO" id="GO:0004252">
    <property type="term" value="F:serine-type endopeptidase activity"/>
    <property type="evidence" value="ECO:0007669"/>
    <property type="project" value="UniProtKB-UniRule"/>
</dbReference>
<feature type="active site" description="Charge relay system" evidence="8 9">
    <location>
        <position position="587"/>
    </location>
</feature>
<dbReference type="PANTHER" id="PTHR10795">
    <property type="entry name" value="PROPROTEIN CONVERTASE SUBTILISIN/KEXIN"/>
    <property type="match status" value="1"/>
</dbReference>
<evidence type="ECO:0000313" key="13">
    <source>
        <dbReference type="EMBL" id="KAF3340437.1"/>
    </source>
</evidence>
<comment type="caution">
    <text evidence="13">The sequence shown here is derived from an EMBL/GenBank/DDBJ whole genome shotgun (WGS) entry which is preliminary data.</text>
</comment>
<dbReference type="CDD" id="cd04852">
    <property type="entry name" value="Peptidases_S8_3"/>
    <property type="match status" value="1"/>
</dbReference>
<feature type="active site" description="Charge relay system" evidence="8 9">
    <location>
        <position position="229"/>
    </location>
</feature>
<feature type="domain" description="Peptidase S8/S53" evidence="11">
    <location>
        <begin position="148"/>
        <end position="629"/>
    </location>
</feature>
<dbReference type="InterPro" id="IPR034197">
    <property type="entry name" value="Peptidases_S8_3"/>
</dbReference>
<dbReference type="AlphaFoldDB" id="A0A833VHD2"/>
<dbReference type="InterPro" id="IPR000209">
    <property type="entry name" value="Peptidase_S8/S53_dom"/>
</dbReference>
<keyword evidence="5 9" id="KW-0378">Hydrolase</keyword>
<protein>
    <submittedName>
        <fullName evidence="13">Subtilisin-like protease SBT2.5</fullName>
    </submittedName>
</protein>
<keyword evidence="3 9" id="KW-0645">Protease</keyword>
<feature type="domain" description="Subtilisin-like protease fibronectin type-III" evidence="12">
    <location>
        <begin position="704"/>
        <end position="798"/>
    </location>
</feature>
<proteinExistence type="inferred from homology"/>
<organism evidence="13 14">
    <name type="scientific">Carex littledalei</name>
    <dbReference type="NCBI Taxonomy" id="544730"/>
    <lineage>
        <taxon>Eukaryota</taxon>
        <taxon>Viridiplantae</taxon>
        <taxon>Streptophyta</taxon>
        <taxon>Embryophyta</taxon>
        <taxon>Tracheophyta</taxon>
        <taxon>Spermatophyta</taxon>
        <taxon>Magnoliopsida</taxon>
        <taxon>Liliopsida</taxon>
        <taxon>Poales</taxon>
        <taxon>Cyperaceae</taxon>
        <taxon>Cyperoideae</taxon>
        <taxon>Cariceae</taxon>
        <taxon>Carex</taxon>
        <taxon>Carex subgen. Euthyceras</taxon>
    </lineage>
</organism>
<evidence type="ECO:0000256" key="6">
    <source>
        <dbReference type="ARBA" id="ARBA00022825"/>
    </source>
</evidence>
<evidence type="ECO:0000256" key="8">
    <source>
        <dbReference type="PIRSR" id="PIRSR615500-1"/>
    </source>
</evidence>
<dbReference type="PROSITE" id="PS51892">
    <property type="entry name" value="SUBTILASE"/>
    <property type="match status" value="1"/>
</dbReference>
<dbReference type="EMBL" id="SWLB01000003">
    <property type="protein sequence ID" value="KAF3340437.1"/>
    <property type="molecule type" value="Genomic_DNA"/>
</dbReference>
<accession>A0A833VHD2</accession>
<evidence type="ECO:0000259" key="11">
    <source>
        <dbReference type="Pfam" id="PF00082"/>
    </source>
</evidence>
<evidence type="ECO:0000256" key="7">
    <source>
        <dbReference type="ARBA" id="ARBA00023180"/>
    </source>
</evidence>
<evidence type="ECO:0000256" key="9">
    <source>
        <dbReference type="PROSITE-ProRule" id="PRU01240"/>
    </source>
</evidence>
<sequence>MNAVSVTLFFLLAFLCLNGIFFHAVAKVYMVILEEDAIISYKATRLKHIMTGHEARKYKEKVIIRHDLFLESLLPIGSYTKLYSYTRLINGFALHTTSETALKILDGAMGVRMIQEDVKLTKLTTHTPEYLGVSNHVWPSLGGAERAGEGVLIGMIDTGINPNHPSFTNNGTFKRFSHFKGRCETGPGFPLSACNGKIVGAQLFARAAIAAGDFNASNEYASPLDSDGHGSHTASVAAGNFGTPVLSKGYNYGNASGMAPGARLAIYKALFSFGGYMSDVIAAVDKAVEDGVDILSLSIGPSSIPSGPASFLSILEIELLFATKAGVSVIQAVGNNGPEPNSILSFSPWITSVAASSTDRVYNNSVILGNGRVLSGIGISEPTPAERMLQIATGTDVSNPNANANCLDAESFIPSLARGKLIICEHVSHSMYGQTFMISTILETIRRIGAAGVIFTSDQNLPEYDTGAESTMTLPLPGIVLHSDGSQVLRDYYNLNTLRSTNGRVIRFGATGRILDGRHATYTRKGPIVAFYSSRGPDVNNNLRENADVLKPNIMAPGTAIWGAWSPDSQSMPESIGEEFALLSGTSMATPHVTGIAALIKQMHPDWSPAAITSAMMTTADRKDHFGYNILAETTDGLLTANPFDYGAGAVYAARAMNPGLIFDIRFENYVQFLCTVPGVDEGSVRRALGINNCPTARMRWCSDLNTPSVTIANLVGSRRVMRRVTSVGDETETYVAYVREPTGAAVRVTPRIFRINPNASRGFSITLEAREATSGFTFGEVVLRGDKKHVVSMPLAVSASSTLGSEIKLTALN</sequence>
<name>A0A833VHD2_9POAL</name>
<dbReference type="Proteomes" id="UP000623129">
    <property type="component" value="Unassembled WGS sequence"/>
</dbReference>
<dbReference type="SUPFAM" id="SSF52743">
    <property type="entry name" value="Subtilisin-like"/>
    <property type="match status" value="1"/>
</dbReference>
<evidence type="ECO:0000256" key="10">
    <source>
        <dbReference type="RuleBase" id="RU003355"/>
    </source>
</evidence>
<dbReference type="PROSITE" id="PS00138">
    <property type="entry name" value="SUBTILASE_SER"/>
    <property type="match status" value="1"/>
</dbReference>
<dbReference type="InterPro" id="IPR041469">
    <property type="entry name" value="Subtilisin-like_FN3"/>
</dbReference>
<reference evidence="13" key="1">
    <citation type="submission" date="2020-01" db="EMBL/GenBank/DDBJ databases">
        <title>Genome sequence of Kobresia littledalei, the first chromosome-level genome in the family Cyperaceae.</title>
        <authorList>
            <person name="Qu G."/>
        </authorList>
    </citation>
    <scope>NUCLEOTIDE SEQUENCE</scope>
    <source>
        <strain evidence="13">C.B.Clarke</strain>
        <tissue evidence="13">Leaf</tissue>
    </source>
</reference>
<dbReference type="PRINTS" id="PR00723">
    <property type="entry name" value="SUBTILISIN"/>
</dbReference>
<keyword evidence="4" id="KW-0732">Signal</keyword>
<evidence type="ECO:0000256" key="1">
    <source>
        <dbReference type="ARBA" id="ARBA00004613"/>
    </source>
</evidence>
<dbReference type="InterPro" id="IPR023828">
    <property type="entry name" value="Peptidase_S8_Ser-AS"/>
</dbReference>
<evidence type="ECO:0000313" key="14">
    <source>
        <dbReference type="Proteomes" id="UP000623129"/>
    </source>
</evidence>
<gene>
    <name evidence="13" type="ORF">FCM35_KLT16208</name>
</gene>
<evidence type="ECO:0000256" key="4">
    <source>
        <dbReference type="ARBA" id="ARBA00022729"/>
    </source>
</evidence>
<keyword evidence="7" id="KW-0325">Glycoprotein</keyword>
<comment type="subcellular location">
    <subcellularLocation>
        <location evidence="1">Secreted</location>
    </subcellularLocation>
</comment>
<dbReference type="GO" id="GO:0005576">
    <property type="term" value="C:extracellular region"/>
    <property type="evidence" value="ECO:0007669"/>
    <property type="project" value="UniProtKB-SubCell"/>
</dbReference>
<evidence type="ECO:0000256" key="2">
    <source>
        <dbReference type="ARBA" id="ARBA00011073"/>
    </source>
</evidence>
<keyword evidence="6 9" id="KW-0720">Serine protease</keyword>
<feature type="active site" description="Charge relay system" evidence="8 9">
    <location>
        <position position="157"/>
    </location>
</feature>
<evidence type="ECO:0000256" key="3">
    <source>
        <dbReference type="ARBA" id="ARBA00022670"/>
    </source>
</evidence>
<dbReference type="OrthoDB" id="640735at2759"/>
<evidence type="ECO:0000259" key="12">
    <source>
        <dbReference type="Pfam" id="PF17766"/>
    </source>
</evidence>
<dbReference type="Gene3D" id="3.40.50.200">
    <property type="entry name" value="Peptidase S8/S53 domain"/>
    <property type="match status" value="1"/>
</dbReference>
<dbReference type="InterPro" id="IPR023827">
    <property type="entry name" value="Peptidase_S8_Asp-AS"/>
</dbReference>
<dbReference type="InterPro" id="IPR045051">
    <property type="entry name" value="SBT"/>
</dbReference>
<dbReference type="GO" id="GO:0006508">
    <property type="term" value="P:proteolysis"/>
    <property type="evidence" value="ECO:0007669"/>
    <property type="project" value="UniProtKB-KW"/>
</dbReference>